<dbReference type="PANTHER" id="PTHR28021">
    <property type="entry name" value="PRESEQUENCE TRANSLOCATED-ASSOCIATED MOTOR SUBUNIT PAM17, MITOCHONDRIAL"/>
    <property type="match status" value="1"/>
</dbReference>
<evidence type="ECO:0000313" key="14">
    <source>
        <dbReference type="Proteomes" id="UP000736672"/>
    </source>
</evidence>
<dbReference type="OrthoDB" id="5970083at2759"/>
<evidence type="ECO:0000256" key="12">
    <source>
        <dbReference type="RuleBase" id="RU367146"/>
    </source>
</evidence>
<keyword evidence="9 12" id="KW-0811">Translocation</keyword>
<evidence type="ECO:0000256" key="5">
    <source>
        <dbReference type="ARBA" id="ARBA00022792"/>
    </source>
</evidence>
<keyword evidence="14" id="KW-1185">Reference proteome</keyword>
<evidence type="ECO:0000256" key="4">
    <source>
        <dbReference type="ARBA" id="ARBA00022692"/>
    </source>
</evidence>
<dbReference type="PANTHER" id="PTHR28021:SF1">
    <property type="entry name" value="PRESEQUENCE TRANSLOCATED-ASSOCIATED MOTOR SUBUNIT PAM17, MITOCHONDRIAL"/>
    <property type="match status" value="1"/>
</dbReference>
<evidence type="ECO:0000256" key="3">
    <source>
        <dbReference type="ARBA" id="ARBA00022448"/>
    </source>
</evidence>
<comment type="subunit">
    <text evidence="12">Component of the PAM complex.</text>
</comment>
<keyword evidence="5 12" id="KW-0999">Mitochondrion inner membrane</keyword>
<keyword evidence="6 12" id="KW-0653">Protein transport</keyword>
<evidence type="ECO:0000256" key="8">
    <source>
        <dbReference type="ARBA" id="ARBA00022989"/>
    </source>
</evidence>
<keyword evidence="4 12" id="KW-0812">Transmembrane</keyword>
<dbReference type="GO" id="GO:0030150">
    <property type="term" value="P:protein import into mitochondrial matrix"/>
    <property type="evidence" value="ECO:0007669"/>
    <property type="project" value="UniProtKB-UniRule"/>
</dbReference>
<sequence>MASSPLKTFVLRRPVTGVICSSPKAPFSTFPAAAGPVSCLARSPLRKQCLPTVVSAPKAFARAASSGKPDLASAAQQSLNATPGQNNAHDFAQDPHHALDWNSFFKLRLKRRRYQLLFSITNGMFCGGAGAVVLSTGVAEPVITQIPLDPFMTLGIMTFAFSGLGWLIGPSIGNQFFYALNRKWKKQMTQKEAEFFERIKKHRVDPTNSSAANPVPDFYGEKIQSVAGYRQWLKDQKAFNKKKTANFV</sequence>
<evidence type="ECO:0000256" key="9">
    <source>
        <dbReference type="ARBA" id="ARBA00023010"/>
    </source>
</evidence>
<comment type="function">
    <text evidence="12">Component of the PAM complex, a complex required for the translocation of transit peptide-containing proteins from the inner membrane into the mitochondrial matrix in an ATP-dependent manner.</text>
</comment>
<evidence type="ECO:0000256" key="7">
    <source>
        <dbReference type="ARBA" id="ARBA00022946"/>
    </source>
</evidence>
<comment type="similarity">
    <text evidence="2 12">Belongs to the PAM17 family.</text>
</comment>
<protein>
    <recommendedName>
        <fullName evidence="12">Presequence translocated-associated motor subunit PAM17</fullName>
    </recommendedName>
</protein>
<comment type="subcellular location">
    <subcellularLocation>
        <location evidence="1 12">Mitochondrion inner membrane</location>
        <topology evidence="1 12">Multi-pass membrane protein</topology>
    </subcellularLocation>
</comment>
<comment type="caution">
    <text evidence="13">The sequence shown here is derived from an EMBL/GenBank/DDBJ whole genome shotgun (WGS) entry which is preliminary data.</text>
</comment>
<accession>A0A9P9L6T0</accession>
<dbReference type="InterPro" id="IPR013875">
    <property type="entry name" value="Pam17"/>
</dbReference>
<organism evidence="13 14">
    <name type="scientific">Fusarium solani</name>
    <name type="common">Filamentous fungus</name>
    <dbReference type="NCBI Taxonomy" id="169388"/>
    <lineage>
        <taxon>Eukaryota</taxon>
        <taxon>Fungi</taxon>
        <taxon>Dikarya</taxon>
        <taxon>Ascomycota</taxon>
        <taxon>Pezizomycotina</taxon>
        <taxon>Sordariomycetes</taxon>
        <taxon>Hypocreomycetidae</taxon>
        <taxon>Hypocreales</taxon>
        <taxon>Nectriaceae</taxon>
        <taxon>Fusarium</taxon>
        <taxon>Fusarium solani species complex</taxon>
    </lineage>
</organism>
<evidence type="ECO:0000256" key="10">
    <source>
        <dbReference type="ARBA" id="ARBA00023128"/>
    </source>
</evidence>
<dbReference type="GO" id="GO:0001405">
    <property type="term" value="C:PAM complex, Tim23 associated import motor"/>
    <property type="evidence" value="ECO:0007669"/>
    <property type="project" value="UniProtKB-UniRule"/>
</dbReference>
<evidence type="ECO:0000256" key="6">
    <source>
        <dbReference type="ARBA" id="ARBA00022927"/>
    </source>
</evidence>
<dbReference type="Pfam" id="PF08566">
    <property type="entry name" value="Pam17"/>
    <property type="match status" value="1"/>
</dbReference>
<gene>
    <name evidence="13" type="ORF">B0J15DRAFT_474035</name>
</gene>
<keyword evidence="8 12" id="KW-1133">Transmembrane helix</keyword>
<keyword evidence="3 12" id="KW-0813">Transport</keyword>
<feature type="transmembrane region" description="Helical" evidence="12">
    <location>
        <begin position="116"/>
        <end position="139"/>
    </location>
</feature>
<dbReference type="Proteomes" id="UP000736672">
    <property type="component" value="Unassembled WGS sequence"/>
</dbReference>
<dbReference type="AlphaFoldDB" id="A0A9P9L6T0"/>
<keyword evidence="11 12" id="KW-0472">Membrane</keyword>
<evidence type="ECO:0000256" key="1">
    <source>
        <dbReference type="ARBA" id="ARBA00004448"/>
    </source>
</evidence>
<name>A0A9P9L6T0_FUSSL</name>
<keyword evidence="7" id="KW-0809">Transit peptide</keyword>
<feature type="transmembrane region" description="Helical" evidence="12">
    <location>
        <begin position="151"/>
        <end position="180"/>
    </location>
</feature>
<evidence type="ECO:0000256" key="2">
    <source>
        <dbReference type="ARBA" id="ARBA00006837"/>
    </source>
</evidence>
<proteinExistence type="inferred from homology"/>
<evidence type="ECO:0000256" key="11">
    <source>
        <dbReference type="ARBA" id="ARBA00023136"/>
    </source>
</evidence>
<keyword evidence="10 12" id="KW-0496">Mitochondrion</keyword>
<evidence type="ECO:0000313" key="13">
    <source>
        <dbReference type="EMBL" id="KAH7275051.1"/>
    </source>
</evidence>
<dbReference type="EMBL" id="JAGTJS010000001">
    <property type="protein sequence ID" value="KAH7275051.1"/>
    <property type="molecule type" value="Genomic_DNA"/>
</dbReference>
<reference evidence="13" key="1">
    <citation type="journal article" date="2021" name="Nat. Commun.">
        <title>Genetic determinants of endophytism in the Arabidopsis root mycobiome.</title>
        <authorList>
            <person name="Mesny F."/>
            <person name="Miyauchi S."/>
            <person name="Thiergart T."/>
            <person name="Pickel B."/>
            <person name="Atanasova L."/>
            <person name="Karlsson M."/>
            <person name="Huettel B."/>
            <person name="Barry K.W."/>
            <person name="Haridas S."/>
            <person name="Chen C."/>
            <person name="Bauer D."/>
            <person name="Andreopoulos W."/>
            <person name="Pangilinan J."/>
            <person name="LaButti K."/>
            <person name="Riley R."/>
            <person name="Lipzen A."/>
            <person name="Clum A."/>
            <person name="Drula E."/>
            <person name="Henrissat B."/>
            <person name="Kohler A."/>
            <person name="Grigoriev I.V."/>
            <person name="Martin F.M."/>
            <person name="Hacquard S."/>
        </authorList>
    </citation>
    <scope>NUCLEOTIDE SEQUENCE</scope>
    <source>
        <strain evidence="13">FSSC 5 MPI-SDFR-AT-0091</strain>
    </source>
</reference>